<dbReference type="RefSeq" id="WP_111352400.1">
    <property type="nucleotide sequence ID" value="NZ_QHHQ01000012.1"/>
</dbReference>
<proteinExistence type="predicted"/>
<reference evidence="1 2" key="1">
    <citation type="submission" date="2018-05" db="EMBL/GenBank/DDBJ databases">
        <title>Acuticoccus sediminis sp. nov., isolated from deep-sea sediment of Indian Ocean.</title>
        <authorList>
            <person name="Liu X."/>
            <person name="Lai Q."/>
            <person name="Du Y."/>
            <person name="Sun F."/>
            <person name="Zhang X."/>
            <person name="Wang S."/>
            <person name="Shao Z."/>
        </authorList>
    </citation>
    <scope>NUCLEOTIDE SEQUENCE [LARGE SCALE GENOMIC DNA]</scope>
    <source>
        <strain evidence="1 2">PTG4-2</strain>
    </source>
</reference>
<protein>
    <recommendedName>
        <fullName evidence="3">Heme oxygenase</fullName>
    </recommendedName>
</protein>
<dbReference type="OrthoDB" id="9149607at2"/>
<dbReference type="SUPFAM" id="SSF48613">
    <property type="entry name" value="Heme oxygenase-like"/>
    <property type="match status" value="1"/>
</dbReference>
<gene>
    <name evidence="1" type="ORF">DLJ53_31965</name>
</gene>
<comment type="caution">
    <text evidence="1">The sequence shown here is derived from an EMBL/GenBank/DDBJ whole genome shotgun (WGS) entry which is preliminary data.</text>
</comment>
<name>A0A8B2NKH0_9HYPH</name>
<dbReference type="Gene3D" id="1.20.910.10">
    <property type="entry name" value="Heme oxygenase-like"/>
    <property type="match status" value="1"/>
</dbReference>
<dbReference type="CDD" id="cd19166">
    <property type="entry name" value="HemeO-bac"/>
    <property type="match status" value="1"/>
</dbReference>
<sequence>MLQSAQPPLADSASRVDPADLRWRLRGATAAAHETLDRRFETLADPGDTRAYHAFLRMNHACHALLEAWLAPVVGPARDPAGRAAAPAGAVPPRQPLTAALAADLAALDLAPLPRDGLADLVTALPQGLSEAAGVLYVLDGSRLGARMILKGWARQSKGLPSTVYLTAAAASSGPVFGAFDALCAHIDPADVAQTIVAAQAAFKLFERASALTTQGEA</sequence>
<keyword evidence="2" id="KW-1185">Reference proteome</keyword>
<evidence type="ECO:0000313" key="1">
    <source>
        <dbReference type="EMBL" id="RAH96531.1"/>
    </source>
</evidence>
<accession>A0A8B2NKH0</accession>
<evidence type="ECO:0008006" key="3">
    <source>
        <dbReference type="Google" id="ProtNLM"/>
    </source>
</evidence>
<organism evidence="1 2">
    <name type="scientific">Acuticoccus sediminis</name>
    <dbReference type="NCBI Taxonomy" id="2184697"/>
    <lineage>
        <taxon>Bacteria</taxon>
        <taxon>Pseudomonadati</taxon>
        <taxon>Pseudomonadota</taxon>
        <taxon>Alphaproteobacteria</taxon>
        <taxon>Hyphomicrobiales</taxon>
        <taxon>Amorphaceae</taxon>
        <taxon>Acuticoccus</taxon>
    </lineage>
</organism>
<evidence type="ECO:0000313" key="2">
    <source>
        <dbReference type="Proteomes" id="UP000249590"/>
    </source>
</evidence>
<dbReference type="Proteomes" id="UP000249590">
    <property type="component" value="Unassembled WGS sequence"/>
</dbReference>
<dbReference type="InterPro" id="IPR016084">
    <property type="entry name" value="Haem_Oase-like_multi-hlx"/>
</dbReference>
<dbReference type="EMBL" id="QHHQ01000012">
    <property type="protein sequence ID" value="RAH96531.1"/>
    <property type="molecule type" value="Genomic_DNA"/>
</dbReference>
<dbReference type="AlphaFoldDB" id="A0A8B2NKH0"/>